<name>A0ABV2QHM8_9MICO</name>
<feature type="transmembrane region" description="Helical" evidence="6">
    <location>
        <begin position="77"/>
        <end position="99"/>
    </location>
</feature>
<feature type="transmembrane region" description="Helical" evidence="6">
    <location>
        <begin position="132"/>
        <end position="150"/>
    </location>
</feature>
<gene>
    <name evidence="8" type="ORF">ABIE21_000031</name>
</gene>
<dbReference type="EMBL" id="JBEPSJ010000001">
    <property type="protein sequence ID" value="MET4580541.1"/>
    <property type="molecule type" value="Genomic_DNA"/>
</dbReference>
<feature type="transmembrane region" description="Helical" evidence="6">
    <location>
        <begin position="45"/>
        <end position="65"/>
    </location>
</feature>
<evidence type="ECO:0000256" key="5">
    <source>
        <dbReference type="ARBA" id="ARBA00023136"/>
    </source>
</evidence>
<dbReference type="InterPro" id="IPR037185">
    <property type="entry name" value="EmrE-like"/>
</dbReference>
<evidence type="ECO:0000256" key="2">
    <source>
        <dbReference type="ARBA" id="ARBA00007362"/>
    </source>
</evidence>
<evidence type="ECO:0000256" key="1">
    <source>
        <dbReference type="ARBA" id="ARBA00004141"/>
    </source>
</evidence>
<evidence type="ECO:0000256" key="6">
    <source>
        <dbReference type="SAM" id="Phobius"/>
    </source>
</evidence>
<accession>A0ABV2QHM8</accession>
<feature type="transmembrane region" description="Helical" evidence="6">
    <location>
        <begin position="274"/>
        <end position="293"/>
    </location>
</feature>
<feature type="transmembrane region" description="Helical" evidence="6">
    <location>
        <begin position="105"/>
        <end position="125"/>
    </location>
</feature>
<dbReference type="Pfam" id="PF00892">
    <property type="entry name" value="EamA"/>
    <property type="match status" value="2"/>
</dbReference>
<comment type="subcellular location">
    <subcellularLocation>
        <location evidence="1">Membrane</location>
        <topology evidence="1">Multi-pass membrane protein</topology>
    </subcellularLocation>
</comment>
<sequence length="335" mass="34376">MAKQTCLLRGALTVGASIVFVLAWSSGFIAAKVATVDGSMWTLLLWRYVLLAAALLVACVATGALRGLQLPQLRRQAAVGAFSQLGYVIFVYASVAAGISTGTTALIDAVQPLVVATLVGPVLGLRVRGASWLGLALGVVGVALVVGSQLEASAAPTAYALPVLAMLCLIAATFIDRRRPNDLPILATLTIHVVVVVAALAIVAVVTGHAVPPAAAGFWAVTAFTAAVPSLLAYGLYWWLIRRIGVTKLNALLFAVAPTTAVAGAVAFGEEFSALTLIGFVVCAVAVTLVLVAEGRGAGPDRQAAQTAQTAPFAHRSAVPALTRDGGTRPRAPRR</sequence>
<evidence type="ECO:0000313" key="9">
    <source>
        <dbReference type="Proteomes" id="UP001549257"/>
    </source>
</evidence>
<feature type="domain" description="EamA" evidence="7">
    <location>
        <begin position="160"/>
        <end position="291"/>
    </location>
</feature>
<keyword evidence="5 6" id="KW-0472">Membrane</keyword>
<keyword evidence="4 6" id="KW-1133">Transmembrane helix</keyword>
<dbReference type="InterPro" id="IPR050638">
    <property type="entry name" value="AA-Vitamin_Transporters"/>
</dbReference>
<keyword evidence="3 6" id="KW-0812">Transmembrane</keyword>
<feature type="transmembrane region" description="Helical" evidence="6">
    <location>
        <begin position="12"/>
        <end position="33"/>
    </location>
</feature>
<dbReference type="SUPFAM" id="SSF103481">
    <property type="entry name" value="Multidrug resistance efflux transporter EmrE"/>
    <property type="match status" value="2"/>
</dbReference>
<evidence type="ECO:0000313" key="8">
    <source>
        <dbReference type="EMBL" id="MET4580541.1"/>
    </source>
</evidence>
<feature type="domain" description="EamA" evidence="7">
    <location>
        <begin position="17"/>
        <end position="146"/>
    </location>
</feature>
<comment type="caution">
    <text evidence="8">The sequence shown here is derived from an EMBL/GenBank/DDBJ whole genome shotgun (WGS) entry which is preliminary data.</text>
</comment>
<feature type="transmembrane region" description="Helical" evidence="6">
    <location>
        <begin position="217"/>
        <end position="237"/>
    </location>
</feature>
<evidence type="ECO:0000256" key="4">
    <source>
        <dbReference type="ARBA" id="ARBA00022989"/>
    </source>
</evidence>
<keyword evidence="9" id="KW-1185">Reference proteome</keyword>
<dbReference type="Proteomes" id="UP001549257">
    <property type="component" value="Unassembled WGS sequence"/>
</dbReference>
<comment type="similarity">
    <text evidence="2">Belongs to the EamA transporter family.</text>
</comment>
<feature type="transmembrane region" description="Helical" evidence="6">
    <location>
        <begin position="187"/>
        <end position="211"/>
    </location>
</feature>
<dbReference type="RefSeq" id="WP_354022765.1">
    <property type="nucleotide sequence ID" value="NZ_JBEPSJ010000001.1"/>
</dbReference>
<evidence type="ECO:0000256" key="3">
    <source>
        <dbReference type="ARBA" id="ARBA00022692"/>
    </source>
</evidence>
<feature type="transmembrane region" description="Helical" evidence="6">
    <location>
        <begin position="156"/>
        <end position="175"/>
    </location>
</feature>
<reference evidence="8 9" key="1">
    <citation type="submission" date="2024-06" db="EMBL/GenBank/DDBJ databases">
        <title>Sorghum-associated microbial communities from plants grown in Nebraska, USA.</title>
        <authorList>
            <person name="Schachtman D."/>
        </authorList>
    </citation>
    <scope>NUCLEOTIDE SEQUENCE [LARGE SCALE GENOMIC DNA]</scope>
    <source>
        <strain evidence="8 9">2857</strain>
    </source>
</reference>
<dbReference type="PANTHER" id="PTHR32322">
    <property type="entry name" value="INNER MEMBRANE TRANSPORTER"/>
    <property type="match status" value="1"/>
</dbReference>
<organism evidence="8 9">
    <name type="scientific">Conyzicola nivalis</name>
    <dbReference type="NCBI Taxonomy" id="1477021"/>
    <lineage>
        <taxon>Bacteria</taxon>
        <taxon>Bacillati</taxon>
        <taxon>Actinomycetota</taxon>
        <taxon>Actinomycetes</taxon>
        <taxon>Micrococcales</taxon>
        <taxon>Microbacteriaceae</taxon>
        <taxon>Conyzicola</taxon>
    </lineage>
</organism>
<protein>
    <submittedName>
        <fullName evidence="8">Drug/metabolite transporter (DMT)-like permease</fullName>
    </submittedName>
</protein>
<proteinExistence type="inferred from homology"/>
<feature type="transmembrane region" description="Helical" evidence="6">
    <location>
        <begin position="249"/>
        <end position="268"/>
    </location>
</feature>
<dbReference type="PANTHER" id="PTHR32322:SF2">
    <property type="entry name" value="EAMA DOMAIN-CONTAINING PROTEIN"/>
    <property type="match status" value="1"/>
</dbReference>
<dbReference type="InterPro" id="IPR000620">
    <property type="entry name" value="EamA_dom"/>
</dbReference>
<evidence type="ECO:0000259" key="7">
    <source>
        <dbReference type="Pfam" id="PF00892"/>
    </source>
</evidence>